<evidence type="ECO:0000259" key="12">
    <source>
        <dbReference type="PROSITE" id="PS50111"/>
    </source>
</evidence>
<name>A0A1N6QZT6_9GAMM</name>
<dbReference type="PANTHER" id="PTHR32089:SF74">
    <property type="entry name" value="METHYL-ACCEPTING CHEMOTAXIS PROTEIN AER"/>
    <property type="match status" value="1"/>
</dbReference>
<feature type="domain" description="Methyl-accepting transducer" evidence="12">
    <location>
        <begin position="245"/>
        <end position="481"/>
    </location>
</feature>
<evidence type="ECO:0000256" key="8">
    <source>
        <dbReference type="ARBA" id="ARBA00023136"/>
    </source>
</evidence>
<dbReference type="Gene3D" id="1.10.287.950">
    <property type="entry name" value="Methyl-accepting chemotaxis protein"/>
    <property type="match status" value="1"/>
</dbReference>
<dbReference type="PROSITE" id="PS50112">
    <property type="entry name" value="PAS"/>
    <property type="match status" value="1"/>
</dbReference>
<evidence type="ECO:0000259" key="13">
    <source>
        <dbReference type="PROSITE" id="PS50112"/>
    </source>
</evidence>
<evidence type="ECO:0000256" key="6">
    <source>
        <dbReference type="ARBA" id="ARBA00022692"/>
    </source>
</evidence>
<keyword evidence="2" id="KW-1003">Cell membrane</keyword>
<accession>A0A1N6QZT6</accession>
<dbReference type="PROSITE" id="PS50111">
    <property type="entry name" value="CHEMOTAXIS_TRANSDUC_2"/>
    <property type="match status" value="1"/>
</dbReference>
<dbReference type="Proteomes" id="UP000186895">
    <property type="component" value="Unassembled WGS sequence"/>
</dbReference>
<evidence type="ECO:0000256" key="5">
    <source>
        <dbReference type="ARBA" id="ARBA00022519"/>
    </source>
</evidence>
<evidence type="ECO:0000256" key="3">
    <source>
        <dbReference type="ARBA" id="ARBA00022481"/>
    </source>
</evidence>
<dbReference type="FunFam" id="1.10.287.950:FF:000001">
    <property type="entry name" value="Methyl-accepting chemotaxis sensory transducer"/>
    <property type="match status" value="1"/>
</dbReference>
<dbReference type="PROSITE" id="PS50192">
    <property type="entry name" value="T_SNARE"/>
    <property type="match status" value="1"/>
</dbReference>
<dbReference type="Pfam" id="PF00015">
    <property type="entry name" value="MCPsignal"/>
    <property type="match status" value="1"/>
</dbReference>
<dbReference type="CDD" id="cd11386">
    <property type="entry name" value="MCP_signal"/>
    <property type="match status" value="1"/>
</dbReference>
<feature type="domain" description="T-SNARE coiled-coil homology" evidence="14">
    <location>
        <begin position="432"/>
        <end position="494"/>
    </location>
</feature>
<keyword evidence="7" id="KW-1133">Transmembrane helix</keyword>
<evidence type="ECO:0000256" key="7">
    <source>
        <dbReference type="ARBA" id="ARBA00022989"/>
    </source>
</evidence>
<dbReference type="AlphaFoldDB" id="A0A1N6QZT6"/>
<comment type="subcellular location">
    <subcellularLocation>
        <location evidence="1">Cell inner membrane</location>
        <topology evidence="1">Multi-pass membrane protein</topology>
    </subcellularLocation>
</comment>
<evidence type="ECO:0000256" key="9">
    <source>
        <dbReference type="ARBA" id="ARBA00023224"/>
    </source>
</evidence>
<keyword evidence="16" id="KW-1185">Reference proteome</keyword>
<reference evidence="15 16" key="1">
    <citation type="submission" date="2017-01" db="EMBL/GenBank/DDBJ databases">
        <authorList>
            <person name="Mah S.A."/>
            <person name="Swanson W.J."/>
            <person name="Moy G.W."/>
            <person name="Vacquier V.D."/>
        </authorList>
    </citation>
    <scope>NUCLEOTIDE SEQUENCE [LARGE SCALE GENOMIC DNA]</scope>
    <source>
        <strain evidence="15 16">DSM 7027</strain>
    </source>
</reference>
<dbReference type="STRING" id="49186.SAMN05421647_10327"/>
<dbReference type="Gene3D" id="3.30.450.20">
    <property type="entry name" value="PAS domain"/>
    <property type="match status" value="1"/>
</dbReference>
<dbReference type="InterPro" id="IPR000014">
    <property type="entry name" value="PAS"/>
</dbReference>
<evidence type="ECO:0000256" key="11">
    <source>
        <dbReference type="PROSITE-ProRule" id="PRU00284"/>
    </source>
</evidence>
<dbReference type="InterPro" id="IPR004090">
    <property type="entry name" value="Chemotax_Me-accpt_rcpt"/>
</dbReference>
<dbReference type="InterPro" id="IPR004089">
    <property type="entry name" value="MCPsignal_dom"/>
</dbReference>
<dbReference type="NCBIfam" id="TIGR00229">
    <property type="entry name" value="sensory_box"/>
    <property type="match status" value="1"/>
</dbReference>
<dbReference type="GO" id="GO:0004888">
    <property type="term" value="F:transmembrane signaling receptor activity"/>
    <property type="evidence" value="ECO:0007669"/>
    <property type="project" value="InterPro"/>
</dbReference>
<dbReference type="eggNOG" id="COG0840">
    <property type="taxonomic scope" value="Bacteria"/>
</dbReference>
<dbReference type="SUPFAM" id="SSF55785">
    <property type="entry name" value="PYP-like sensor domain (PAS domain)"/>
    <property type="match status" value="1"/>
</dbReference>
<dbReference type="Pfam" id="PF08447">
    <property type="entry name" value="PAS_3"/>
    <property type="match status" value="1"/>
</dbReference>
<gene>
    <name evidence="15" type="ORF">SAMN05421647_10327</name>
</gene>
<organism evidence="15 16">
    <name type="scientific">Marinobacterium stanieri</name>
    <dbReference type="NCBI Taxonomy" id="49186"/>
    <lineage>
        <taxon>Bacteria</taxon>
        <taxon>Pseudomonadati</taxon>
        <taxon>Pseudomonadota</taxon>
        <taxon>Gammaproteobacteria</taxon>
        <taxon>Oceanospirillales</taxon>
        <taxon>Oceanospirillaceae</taxon>
        <taxon>Marinobacterium</taxon>
    </lineage>
</organism>
<keyword evidence="3" id="KW-0488">Methylation</keyword>
<feature type="domain" description="PAS" evidence="13">
    <location>
        <begin position="21"/>
        <end position="76"/>
    </location>
</feature>
<dbReference type="SUPFAM" id="SSF58104">
    <property type="entry name" value="Methyl-accepting chemotaxis protein (MCP) signaling domain"/>
    <property type="match status" value="1"/>
</dbReference>
<dbReference type="PANTHER" id="PTHR32089">
    <property type="entry name" value="METHYL-ACCEPTING CHEMOTAXIS PROTEIN MCPB"/>
    <property type="match status" value="1"/>
</dbReference>
<keyword evidence="8" id="KW-0472">Membrane</keyword>
<evidence type="ECO:0000256" key="1">
    <source>
        <dbReference type="ARBA" id="ARBA00004429"/>
    </source>
</evidence>
<proteinExistence type="inferred from homology"/>
<evidence type="ECO:0000256" key="10">
    <source>
        <dbReference type="ARBA" id="ARBA00029447"/>
    </source>
</evidence>
<dbReference type="RefSeq" id="WP_076462168.1">
    <property type="nucleotide sequence ID" value="NZ_FTMN01000003.1"/>
</dbReference>
<comment type="similarity">
    <text evidence="10">Belongs to the methyl-accepting chemotaxis (MCP) protein family.</text>
</comment>
<dbReference type="GO" id="GO:0052131">
    <property type="term" value="P:positive aerotaxis"/>
    <property type="evidence" value="ECO:0007669"/>
    <property type="project" value="UniProtKB-ARBA"/>
</dbReference>
<evidence type="ECO:0000256" key="2">
    <source>
        <dbReference type="ARBA" id="ARBA00022475"/>
    </source>
</evidence>
<evidence type="ECO:0000256" key="4">
    <source>
        <dbReference type="ARBA" id="ARBA00022500"/>
    </source>
</evidence>
<dbReference type="GO" id="GO:0007165">
    <property type="term" value="P:signal transduction"/>
    <property type="evidence" value="ECO:0007669"/>
    <property type="project" value="UniProtKB-KW"/>
</dbReference>
<dbReference type="InterPro" id="IPR013655">
    <property type="entry name" value="PAS_fold_3"/>
</dbReference>
<dbReference type="FunFam" id="3.30.450.20:FF:000046">
    <property type="entry name" value="Aerotaxis sensor receptor"/>
    <property type="match status" value="1"/>
</dbReference>
<evidence type="ECO:0000259" key="14">
    <source>
        <dbReference type="PROSITE" id="PS50192"/>
    </source>
</evidence>
<keyword evidence="6" id="KW-0812">Transmembrane</keyword>
<dbReference type="CDD" id="cd00130">
    <property type="entry name" value="PAS"/>
    <property type="match status" value="1"/>
</dbReference>
<dbReference type="GO" id="GO:0005886">
    <property type="term" value="C:plasma membrane"/>
    <property type="evidence" value="ECO:0007669"/>
    <property type="project" value="UniProtKB-SubCell"/>
</dbReference>
<keyword evidence="9 11" id="KW-0807">Transducer</keyword>
<keyword evidence="5" id="KW-0997">Cell inner membrane</keyword>
<dbReference type="PRINTS" id="PR00260">
    <property type="entry name" value="CHEMTRNSDUCR"/>
</dbReference>
<keyword evidence="4" id="KW-0145">Chemotaxis</keyword>
<protein>
    <submittedName>
        <fullName evidence="15">Methyl-accepting chemotaxis sensory transducer with Pas/Pac sensor</fullName>
    </submittedName>
</protein>
<evidence type="ECO:0000313" key="15">
    <source>
        <dbReference type="EMBL" id="SIQ22078.1"/>
    </source>
</evidence>
<evidence type="ECO:0000313" key="16">
    <source>
        <dbReference type="Proteomes" id="UP000186895"/>
    </source>
</evidence>
<dbReference type="EMBL" id="FTMN01000003">
    <property type="protein sequence ID" value="SIQ22078.1"/>
    <property type="molecule type" value="Genomic_DNA"/>
</dbReference>
<dbReference type="InterPro" id="IPR035965">
    <property type="entry name" value="PAS-like_dom_sf"/>
</dbReference>
<dbReference type="InterPro" id="IPR000727">
    <property type="entry name" value="T_SNARE_dom"/>
</dbReference>
<sequence length="517" mass="56270">MRKNLPVTNTERRFEPHEKLISTTDTKGKITHCNDVFVNISGYTRDELIGQPHNLVRHPDMPEAAFKVMWEHLKAGKPWMGLVKNRSKNGDFYWVNAYVTPVTENGHTIGYESVRTCPSREDVARAERVYTQLNQTGKLPSRLQLPWPWLCLGGGTLGAAALSIGGWPLAGLGLLALTAGATQLAQQHQQQRKLKDLVALMPAAFRHPVATATYTDSLGPVAEAEVAIKSEAAHLDTVLTRIDDASSILSTQASSSLEMSEQAFDAMNRQQHETNQVAAAMHEMSATINEVSGHVQETAQQAENSSQTALRGRELAATTSDSIARLGKTVSGISEAVMSLAEQTEQIAQAAEMIEQIADQTNLLALNAAIEAARAGEHGRGFAVVADEVRSLAQRTRESTQEIHGIVDELKKRASYSVNVAKEGETEAADGLTQVEEAGTLLNDIAGMMDNIANMSMQMATAIEEQAQVSEDINKQVVNISDLSDISLNRARDSADTTRELRKVSTDMHELVTGFKH</sequence>
<dbReference type="SMART" id="SM00283">
    <property type="entry name" value="MA"/>
    <property type="match status" value="1"/>
</dbReference>